<dbReference type="RefSeq" id="WP_021147682.1">
    <property type="nucleotide sequence ID" value="NZ_CATWKK010000001.1"/>
</dbReference>
<dbReference type="EMBL" id="JAGZMU010000002">
    <property type="protein sequence ID" value="MBS4893034.1"/>
    <property type="molecule type" value="Genomic_DNA"/>
</dbReference>
<reference evidence="1" key="1">
    <citation type="submission" date="2021-02" db="EMBL/GenBank/DDBJ databases">
        <title>Infant gut strain persistence is associated with maternal origin, phylogeny, and functional potential including surface adhesion and iron acquisition.</title>
        <authorList>
            <person name="Lou Y.C."/>
        </authorList>
    </citation>
    <scope>NUCLEOTIDE SEQUENCE</scope>
    <source>
        <strain evidence="1">L3_108_031G1_dasL3_108_031G1_concoct_20</strain>
    </source>
</reference>
<comment type="caution">
    <text evidence="1">The sequence shown here is derived from an EMBL/GenBank/DDBJ whole genome shotgun (WGS) entry which is preliminary data.</text>
</comment>
<name>A0A413EE00_VEIPA</name>
<proteinExistence type="predicted"/>
<dbReference type="AlphaFoldDB" id="A0A413EE00"/>
<accession>A0A413EE00</accession>
<protein>
    <submittedName>
        <fullName evidence="1">Uncharacterized protein</fullName>
    </submittedName>
</protein>
<dbReference type="Proteomes" id="UP000778864">
    <property type="component" value="Unassembled WGS sequence"/>
</dbReference>
<gene>
    <name evidence="1" type="ORF">KHZ90_04565</name>
</gene>
<organism evidence="1 2">
    <name type="scientific">Veillonella parvula</name>
    <name type="common">Staphylococcus parvulus</name>
    <dbReference type="NCBI Taxonomy" id="29466"/>
    <lineage>
        <taxon>Bacteria</taxon>
        <taxon>Bacillati</taxon>
        <taxon>Bacillota</taxon>
        <taxon>Negativicutes</taxon>
        <taxon>Veillonellales</taxon>
        <taxon>Veillonellaceae</taxon>
        <taxon>Veillonella</taxon>
    </lineage>
</organism>
<evidence type="ECO:0000313" key="1">
    <source>
        <dbReference type="EMBL" id="MBS4893034.1"/>
    </source>
</evidence>
<evidence type="ECO:0000313" key="2">
    <source>
        <dbReference type="Proteomes" id="UP000778864"/>
    </source>
</evidence>
<sequence length="223" mass="24424">METKWYSDIWQLVVAPFKRGIPQIVEHGSCRKGFYATVALALVAFVFSNILPTFLSMIFVDKLSVALTGAAALSGAGILGLAVGLLFAFIGIAIYSAIFSWVANKFDAHTTYESVLKIMWYEQAYNQIMGLVYFIGFLLLSLPFLLLLGSHPDSTVGSIVWITIIIFATIAFAVYTFWVCLTLLSRQINKSHLATFGISIITSLIPVIILGILIGMVVLASSR</sequence>